<feature type="domain" description="MTC6 partial TIM-barrel" evidence="12">
    <location>
        <begin position="39"/>
        <end position="312"/>
    </location>
</feature>
<dbReference type="GO" id="GO:0016020">
    <property type="term" value="C:membrane"/>
    <property type="evidence" value="ECO:0007669"/>
    <property type="project" value="UniProtKB-SubCell"/>
</dbReference>
<accession>A0A1C7NCD2</accession>
<evidence type="ECO:0000256" key="6">
    <source>
        <dbReference type="ARBA" id="ARBA00023180"/>
    </source>
</evidence>
<dbReference type="OrthoDB" id="5573651at2759"/>
<comment type="caution">
    <text evidence="13">The sequence shown here is derived from an EMBL/GenBank/DDBJ whole genome shotgun (WGS) entry which is preliminary data.</text>
</comment>
<evidence type="ECO:0000256" key="2">
    <source>
        <dbReference type="ARBA" id="ARBA00022692"/>
    </source>
</evidence>
<dbReference type="PANTHER" id="PTHR35518:SF2">
    <property type="entry name" value="MAINTENANCE OF TELOMERE CAPPING PROTEIN 6"/>
    <property type="match status" value="1"/>
</dbReference>
<evidence type="ECO:0000256" key="9">
    <source>
        <dbReference type="ARBA" id="ARBA00039865"/>
    </source>
</evidence>
<evidence type="ECO:0000256" key="3">
    <source>
        <dbReference type="ARBA" id="ARBA00022729"/>
    </source>
</evidence>
<comment type="subcellular location">
    <subcellularLocation>
        <location evidence="1">Membrane</location>
        <topology evidence="1">Single-pass type I membrane protein</topology>
    </subcellularLocation>
</comment>
<proteinExistence type="inferred from homology"/>
<evidence type="ECO:0000256" key="5">
    <source>
        <dbReference type="ARBA" id="ARBA00023136"/>
    </source>
</evidence>
<protein>
    <recommendedName>
        <fullName evidence="9">Maintenance of telomere capping protein 6</fullName>
    </recommendedName>
</protein>
<feature type="signal peptide" evidence="11">
    <location>
        <begin position="1"/>
        <end position="22"/>
    </location>
</feature>
<keyword evidence="5 10" id="KW-0472">Membrane</keyword>
<evidence type="ECO:0000256" key="11">
    <source>
        <dbReference type="SAM" id="SignalP"/>
    </source>
</evidence>
<feature type="chain" id="PRO_5008889608" description="Maintenance of telomere capping protein 6" evidence="11">
    <location>
        <begin position="23"/>
        <end position="514"/>
    </location>
</feature>
<gene>
    <name evidence="13" type="primary">MTC6</name>
    <name evidence="13" type="ORF">A0J61_05172</name>
</gene>
<dbReference type="InterPro" id="IPR057530">
    <property type="entry name" value="TIM-barrel_MTC6"/>
</dbReference>
<keyword evidence="4 10" id="KW-1133">Transmembrane helix</keyword>
<evidence type="ECO:0000313" key="13">
    <source>
        <dbReference type="EMBL" id="OBZ86787.1"/>
    </source>
</evidence>
<name>A0A1C7NCD2_9FUNG</name>
<evidence type="ECO:0000256" key="8">
    <source>
        <dbReference type="ARBA" id="ARBA00038159"/>
    </source>
</evidence>
<dbReference type="InParanoid" id="A0A1C7NCD2"/>
<dbReference type="SUPFAM" id="SSF56436">
    <property type="entry name" value="C-type lectin-like"/>
    <property type="match status" value="1"/>
</dbReference>
<evidence type="ECO:0000256" key="1">
    <source>
        <dbReference type="ARBA" id="ARBA00004479"/>
    </source>
</evidence>
<evidence type="ECO:0000256" key="10">
    <source>
        <dbReference type="SAM" id="Phobius"/>
    </source>
</evidence>
<keyword evidence="2 10" id="KW-0812">Transmembrane</keyword>
<keyword evidence="3 11" id="KW-0732">Signal</keyword>
<evidence type="ECO:0000313" key="14">
    <source>
        <dbReference type="Proteomes" id="UP000093000"/>
    </source>
</evidence>
<dbReference type="Proteomes" id="UP000093000">
    <property type="component" value="Unassembled WGS sequence"/>
</dbReference>
<dbReference type="Pfam" id="PF25506">
    <property type="entry name" value="TIM-barrel_MTC6"/>
    <property type="match status" value="1"/>
</dbReference>
<evidence type="ECO:0000256" key="4">
    <source>
        <dbReference type="ARBA" id="ARBA00022989"/>
    </source>
</evidence>
<dbReference type="AlphaFoldDB" id="A0A1C7NCD2"/>
<evidence type="ECO:0000259" key="12">
    <source>
        <dbReference type="Pfam" id="PF25506"/>
    </source>
</evidence>
<feature type="transmembrane region" description="Helical" evidence="10">
    <location>
        <begin position="461"/>
        <end position="482"/>
    </location>
</feature>
<keyword evidence="14" id="KW-1185">Reference proteome</keyword>
<sequence>MLLVYAIVAVLCFSQPIAYAYGYLGDTPYQNQTFVSTPLQIQRDLGANVTIDQLIWPTIDLSTAYFVRDYSSIRLHGIRNLLHMGYKRLVIDIYWYKSDWQLCPFPLDSVPDNYTCSANATLSNFMFAVNDYLLSTDLSYAPMQTDLVFIVLNLHQIDNTTADAYLANIITQSISVPRLYTPVNMTADQYGPNASFFANDSQPYFPIKKLQSAFLWPQWLYLIQNEARLLVGLGTQPSNQTSYRFTSSDNNIIFSSQHTILSNPQACPQNTSWAFVSDANQTPFDYSSALKVTQCGYSPIFSHHNYSTSESIKSDVDSGHLADNILSSIWSWDVNEPNTAKLNKCAAMMLSNGRWRASDCTNEYRVACRLQDDPDVWLITQETYNYDHSITACPPDYTFDVPRIPRQNTLLKRLLDQQTDIQQDRIWINLNLAGSREPCWVIGRYGSCWWTDNDKDAFSGLIRTSIVSGVIILIVVIIFMWVKCARLWRNRNSKTRKAAIKAMLAKRDYVTIPA</sequence>
<dbReference type="InterPro" id="IPR016187">
    <property type="entry name" value="CTDL_fold"/>
</dbReference>
<dbReference type="InterPro" id="IPR051008">
    <property type="entry name" value="Telomere_Capping_Maintenance"/>
</dbReference>
<organism evidence="13 14">
    <name type="scientific">Choanephora cucurbitarum</name>
    <dbReference type="NCBI Taxonomy" id="101091"/>
    <lineage>
        <taxon>Eukaryota</taxon>
        <taxon>Fungi</taxon>
        <taxon>Fungi incertae sedis</taxon>
        <taxon>Mucoromycota</taxon>
        <taxon>Mucoromycotina</taxon>
        <taxon>Mucoromycetes</taxon>
        <taxon>Mucorales</taxon>
        <taxon>Mucorineae</taxon>
        <taxon>Choanephoraceae</taxon>
        <taxon>Choanephoroideae</taxon>
        <taxon>Choanephora</taxon>
    </lineage>
</organism>
<dbReference type="EMBL" id="LUGH01000272">
    <property type="protein sequence ID" value="OBZ86787.1"/>
    <property type="molecule type" value="Genomic_DNA"/>
</dbReference>
<keyword evidence="6" id="KW-0325">Glycoprotein</keyword>
<dbReference type="STRING" id="101091.A0A1C7NCD2"/>
<reference evidence="13 14" key="1">
    <citation type="submission" date="2016-03" db="EMBL/GenBank/DDBJ databases">
        <title>Choanephora cucurbitarum.</title>
        <authorList>
            <person name="Min B."/>
            <person name="Park H."/>
            <person name="Park J.-H."/>
            <person name="Shin H.-D."/>
            <person name="Choi I.-G."/>
        </authorList>
    </citation>
    <scope>NUCLEOTIDE SEQUENCE [LARGE SCALE GENOMIC DNA]</scope>
    <source>
        <strain evidence="13 14">KUS-F28377</strain>
    </source>
</reference>
<dbReference type="PANTHER" id="PTHR35518">
    <property type="entry name" value="MAINTENANCE OF TELOMOERE CAPPING"/>
    <property type="match status" value="1"/>
</dbReference>
<comment type="similarity">
    <text evidence="8">Belongs to the MTC6 family.</text>
</comment>
<evidence type="ECO:0000256" key="7">
    <source>
        <dbReference type="ARBA" id="ARBA00037703"/>
    </source>
</evidence>
<comment type="function">
    <text evidence="7">May be involved in telomere capping.</text>
</comment>